<dbReference type="Gene3D" id="3.40.50.880">
    <property type="match status" value="1"/>
</dbReference>
<feature type="binding site" evidence="4">
    <location>
        <position position="284"/>
    </location>
    <ligand>
        <name>Mg(2+)</name>
        <dbReference type="ChEBI" id="CHEBI:18420"/>
        <label>1</label>
    </ligand>
</feature>
<comment type="cofactor">
    <cofactor evidence="4">
        <name>Mg(2+)</name>
        <dbReference type="ChEBI" id="CHEBI:18420"/>
    </cofactor>
    <text evidence="4">Binds 2 magnesium ions per monomer.</text>
</comment>
<protein>
    <recommendedName>
        <fullName evidence="4">Anthranilate phosphoribosyltransferase</fullName>
        <ecNumber evidence="4">2.4.2.18</ecNumber>
    </recommendedName>
</protein>
<keyword evidence="10" id="KW-1185">Reference proteome</keyword>
<keyword evidence="1 4" id="KW-0328">Glycosyltransferase</keyword>
<dbReference type="EMBL" id="FTMS01000008">
    <property type="protein sequence ID" value="SIQ38517.1"/>
    <property type="molecule type" value="Genomic_DNA"/>
</dbReference>
<feature type="region of interest" description="Disordered" evidence="5">
    <location>
        <begin position="432"/>
        <end position="453"/>
    </location>
</feature>
<feature type="domain" description="Glycosyl transferase family 3 N-terminal" evidence="8">
    <location>
        <begin position="198"/>
        <end position="256"/>
    </location>
</feature>
<comment type="subunit">
    <text evidence="4">Homodimer.</text>
</comment>
<dbReference type="Pfam" id="PF00591">
    <property type="entry name" value="Glycos_transf_3"/>
    <property type="match status" value="2"/>
</dbReference>
<dbReference type="GO" id="GO:0004048">
    <property type="term" value="F:anthranilate phosphoribosyltransferase activity"/>
    <property type="evidence" value="ECO:0007669"/>
    <property type="project" value="UniProtKB-UniRule"/>
</dbReference>
<dbReference type="Proteomes" id="UP000186400">
    <property type="component" value="Unassembled WGS sequence"/>
</dbReference>
<keyword evidence="4" id="KW-0822">Tryptophan biosynthesis</keyword>
<feature type="binding site" evidence="4">
    <location>
        <position position="312"/>
    </location>
    <ligand>
        <name>5-phospho-alpha-D-ribose 1-diphosphate</name>
        <dbReference type="ChEBI" id="CHEBI:58017"/>
    </ligand>
</feature>
<evidence type="ECO:0000259" key="8">
    <source>
        <dbReference type="Pfam" id="PF02885"/>
    </source>
</evidence>
<keyword evidence="3" id="KW-0315">Glutamine amidotransferase</keyword>
<feature type="binding site" evidence="4">
    <location>
        <position position="280"/>
    </location>
    <ligand>
        <name>5-phospho-alpha-D-ribose 1-diphosphate</name>
        <dbReference type="ChEBI" id="CHEBI:58017"/>
    </ligand>
</feature>
<evidence type="ECO:0000256" key="5">
    <source>
        <dbReference type="SAM" id="MobiDB-lite"/>
    </source>
</evidence>
<sequence length="558" mass="59956">MILIIDNYDSFTHNLYQYLAQLTEEPLQVVRNDQITLEEISRRNPSRIVISPGPGRPAQAGISVEVIRRYGGVIPLLGVCLGHQAIGEAFGGRTISARRIVHGKTDRIRVDGKGLFRSIDSPAEFVRYHSLAIDPETLPPELEVTAWSEDGEIMGIRHREYLLEGVQFHPESIGSESGLKVLANFLNYRREPFKPRKTLERVIAGENLSLGEAEEFMEEVTDGNLGDAQIAGFLVALNAKGITPEEIAGCARVLQRKRVPLSMDRPLLDTCGTGGDGLGTFNISSLTALVAASCGAIVAKHGNRAVSSRSGSADFYRALGIGVEITPDQARQALETAGFAFLYAPLYHGGMRFAGPARKQLGIKTIMNLLGPLVNPAGARYQLIGVFSEEYLHPVARAAVLLGGRRGMVVHGLDGQDEISVCAPTRIVSFSVEGGEPDGGSADSSSAGEDRDGQKLLERTTFEEFVIQADNYGLKTHKPELLVGGDPQENAEMALRLLQGESGPVLDALHDAVALNAGAALMVYGIVQTIDEGVRLASKALKEGQAEKTLASVIEATT</sequence>
<dbReference type="GO" id="GO:0000287">
    <property type="term" value="F:magnesium ion binding"/>
    <property type="evidence" value="ECO:0007669"/>
    <property type="project" value="UniProtKB-UniRule"/>
</dbReference>
<evidence type="ECO:0000313" key="9">
    <source>
        <dbReference type="EMBL" id="SIQ38517.1"/>
    </source>
</evidence>
<evidence type="ECO:0000313" key="10">
    <source>
        <dbReference type="Proteomes" id="UP000186400"/>
    </source>
</evidence>
<keyword evidence="4" id="KW-0460">Magnesium</keyword>
<feature type="binding site" evidence="4">
    <location>
        <position position="418"/>
    </location>
    <ligand>
        <name>Mg(2+)</name>
        <dbReference type="ChEBI" id="CHEBI:18420"/>
        <label>2</label>
    </ligand>
</feature>
<evidence type="ECO:0000256" key="4">
    <source>
        <dbReference type="HAMAP-Rule" id="MF_00211"/>
    </source>
</evidence>
<dbReference type="PANTHER" id="PTHR43285:SF2">
    <property type="entry name" value="ANTHRANILATE PHOSPHORIBOSYLTRANSFERASE"/>
    <property type="match status" value="1"/>
</dbReference>
<reference evidence="9 10" key="1">
    <citation type="submission" date="2017-01" db="EMBL/GenBank/DDBJ databases">
        <authorList>
            <person name="Mah S.A."/>
            <person name="Swanson W.J."/>
            <person name="Moy G.W."/>
            <person name="Vacquier V.D."/>
        </authorList>
    </citation>
    <scope>NUCLEOTIDE SEQUENCE [LARGE SCALE GENOMIC DNA]</scope>
    <source>
        <strain evidence="9 10">ASpG1</strain>
    </source>
</reference>
<evidence type="ECO:0000256" key="2">
    <source>
        <dbReference type="ARBA" id="ARBA00022679"/>
    </source>
</evidence>
<name>A0A1N6SBW7_9SPIO</name>
<keyword evidence="4" id="KW-0057">Aromatic amino acid biosynthesis</keyword>
<dbReference type="GO" id="GO:0000162">
    <property type="term" value="P:L-tryptophan biosynthetic process"/>
    <property type="evidence" value="ECO:0007669"/>
    <property type="project" value="UniProtKB-UniRule"/>
</dbReference>
<dbReference type="InterPro" id="IPR029062">
    <property type="entry name" value="Class_I_gatase-like"/>
</dbReference>
<dbReference type="InterPro" id="IPR036320">
    <property type="entry name" value="Glycosyl_Trfase_fam3_N_dom_sf"/>
</dbReference>
<feature type="binding site" evidence="4">
    <location>
        <position position="358"/>
    </location>
    <ligand>
        <name>anthranilate</name>
        <dbReference type="ChEBI" id="CHEBI:16567"/>
        <label>2</label>
    </ligand>
</feature>
<feature type="binding site" evidence="4">
    <location>
        <begin position="282"/>
        <end position="285"/>
    </location>
    <ligand>
        <name>5-phospho-alpha-D-ribose 1-diphosphate</name>
        <dbReference type="ChEBI" id="CHEBI:58017"/>
    </ligand>
</feature>
<feature type="binding site" evidence="4">
    <location>
        <position position="272"/>
    </location>
    <ligand>
        <name>anthranilate</name>
        <dbReference type="ChEBI" id="CHEBI:16567"/>
        <label>1</label>
    </ligand>
</feature>
<dbReference type="FunFam" id="3.40.50.880:FF:000003">
    <property type="entry name" value="Anthranilate synthase component II"/>
    <property type="match status" value="1"/>
</dbReference>
<evidence type="ECO:0000259" key="6">
    <source>
        <dbReference type="Pfam" id="PF00117"/>
    </source>
</evidence>
<dbReference type="PANTHER" id="PTHR43285">
    <property type="entry name" value="ANTHRANILATE PHOSPHORIBOSYLTRANSFERASE"/>
    <property type="match status" value="1"/>
</dbReference>
<dbReference type="PRINTS" id="PR00096">
    <property type="entry name" value="GATASE"/>
</dbReference>
<evidence type="ECO:0000259" key="7">
    <source>
        <dbReference type="Pfam" id="PF00591"/>
    </source>
</evidence>
<comment type="caution">
    <text evidence="4">Lacks conserved residue(s) required for the propagation of feature annotation.</text>
</comment>
<dbReference type="HAMAP" id="MF_00211">
    <property type="entry name" value="TrpD"/>
    <property type="match status" value="1"/>
</dbReference>
<dbReference type="NCBIfam" id="TIGR01245">
    <property type="entry name" value="trpD"/>
    <property type="match status" value="1"/>
</dbReference>
<feature type="binding site" evidence="4">
    <location>
        <position position="272"/>
    </location>
    <ligand>
        <name>5-phospho-alpha-D-ribose 1-diphosphate</name>
        <dbReference type="ChEBI" id="CHEBI:58017"/>
    </ligand>
</feature>
<dbReference type="UniPathway" id="UPA00035">
    <property type="reaction ID" value="UER00041"/>
</dbReference>
<feature type="domain" description="Glycosyl transferase family 3" evidence="7">
    <location>
        <begin position="459"/>
        <end position="546"/>
    </location>
</feature>
<feature type="domain" description="Glycosyl transferase family 3" evidence="7">
    <location>
        <begin position="266"/>
        <end position="431"/>
    </location>
</feature>
<dbReference type="SUPFAM" id="SSF47648">
    <property type="entry name" value="Nucleoside phosphorylase/phosphoribosyltransferase N-terminal domain"/>
    <property type="match status" value="1"/>
</dbReference>
<comment type="pathway">
    <text evidence="4">Amino-acid biosynthesis; L-tryptophan biosynthesis; L-tryptophan from chorismate: step 2/5.</text>
</comment>
<comment type="similarity">
    <text evidence="4">Belongs to the anthranilate phosphoribosyltransferase family.</text>
</comment>
<dbReference type="InterPro" id="IPR000312">
    <property type="entry name" value="Glycosyl_Trfase_fam3"/>
</dbReference>
<organism evidence="9 10">
    <name type="scientific">Alkalispirochaeta americana</name>
    <dbReference type="NCBI Taxonomy" id="159291"/>
    <lineage>
        <taxon>Bacteria</taxon>
        <taxon>Pseudomonadati</taxon>
        <taxon>Spirochaetota</taxon>
        <taxon>Spirochaetia</taxon>
        <taxon>Spirochaetales</taxon>
        <taxon>Spirochaetaceae</taxon>
        <taxon>Alkalispirochaeta</taxon>
    </lineage>
</organism>
<dbReference type="PRINTS" id="PR00099">
    <property type="entry name" value="CPSGATASE"/>
</dbReference>
<dbReference type="SUPFAM" id="SSF52418">
    <property type="entry name" value="Nucleoside phosphorylase/phosphoribosyltransferase catalytic domain"/>
    <property type="match status" value="1"/>
</dbReference>
<evidence type="ECO:0000256" key="3">
    <source>
        <dbReference type="ARBA" id="ARBA00022962"/>
    </source>
</evidence>
<dbReference type="SUPFAM" id="SSF52317">
    <property type="entry name" value="Class I glutamine amidotransferase-like"/>
    <property type="match status" value="1"/>
</dbReference>
<feature type="binding site" evidence="4">
    <location>
        <begin position="300"/>
        <end position="308"/>
    </location>
    <ligand>
        <name>5-phospho-alpha-D-ribose 1-diphosphate</name>
        <dbReference type="ChEBI" id="CHEBI:58017"/>
    </ligand>
</feature>
<dbReference type="InterPro" id="IPR005940">
    <property type="entry name" value="Anthranilate_Pribosyl_Tfrase"/>
</dbReference>
<dbReference type="InterPro" id="IPR017459">
    <property type="entry name" value="Glycosyl_Trfase_fam3_N_dom"/>
</dbReference>
<dbReference type="Gene3D" id="1.20.970.10">
    <property type="entry name" value="Transferase, Pyrimidine Nucleoside Phosphorylase, Chain C"/>
    <property type="match status" value="1"/>
</dbReference>
<keyword evidence="2 4" id="KW-0808">Transferase</keyword>
<feature type="domain" description="Glutamine amidotransferase" evidence="6">
    <location>
        <begin position="3"/>
        <end position="186"/>
    </location>
</feature>
<dbReference type="InterPro" id="IPR035902">
    <property type="entry name" value="Nuc_phospho_transferase"/>
</dbReference>
<dbReference type="Pfam" id="PF02885">
    <property type="entry name" value="Glycos_trans_3N"/>
    <property type="match status" value="1"/>
</dbReference>
<dbReference type="OrthoDB" id="9806430at2"/>
<dbReference type="AlphaFoldDB" id="A0A1N6SBW7"/>
<dbReference type="PRINTS" id="PR00097">
    <property type="entry name" value="ANTSNTHASEII"/>
</dbReference>
<dbReference type="InterPro" id="IPR017926">
    <property type="entry name" value="GATASE"/>
</dbReference>
<dbReference type="PROSITE" id="PS51273">
    <property type="entry name" value="GATASE_TYPE_1"/>
    <property type="match status" value="1"/>
</dbReference>
<keyword evidence="4" id="KW-0479">Metal-binding</keyword>
<feature type="binding site" evidence="4">
    <location>
        <position position="417"/>
    </location>
    <ligand>
        <name>Mg(2+)</name>
        <dbReference type="ChEBI" id="CHEBI:18420"/>
        <label>2</label>
    </ligand>
</feature>
<gene>
    <name evidence="4" type="primary">trpD</name>
    <name evidence="9" type="ORF">SAMN05920897_10810</name>
</gene>
<feature type="binding site" evidence="4">
    <location>
        <position position="418"/>
    </location>
    <ligand>
        <name>Mg(2+)</name>
        <dbReference type="ChEBI" id="CHEBI:18420"/>
        <label>1</label>
    </ligand>
</feature>
<dbReference type="Pfam" id="PF00117">
    <property type="entry name" value="GATase"/>
    <property type="match status" value="1"/>
</dbReference>
<feature type="binding site" evidence="4">
    <location>
        <position position="303"/>
    </location>
    <ligand>
        <name>anthranilate</name>
        <dbReference type="ChEBI" id="CHEBI:16567"/>
        <label>1</label>
    </ligand>
</feature>
<keyword evidence="4" id="KW-0028">Amino-acid biosynthesis</keyword>
<dbReference type="EC" id="2.4.2.18" evidence="4"/>
<dbReference type="STRING" id="159291.SAMN05920897_10810"/>
<dbReference type="NCBIfam" id="TIGR00566">
    <property type="entry name" value="trpG_papA"/>
    <property type="match status" value="1"/>
</dbReference>
<dbReference type="RefSeq" id="WP_076488589.1">
    <property type="nucleotide sequence ID" value="NZ_FTMS01000008.1"/>
</dbReference>
<evidence type="ECO:0000256" key="1">
    <source>
        <dbReference type="ARBA" id="ARBA00022676"/>
    </source>
</evidence>
<dbReference type="InterPro" id="IPR006221">
    <property type="entry name" value="TrpG/PapA_dom"/>
</dbReference>
<dbReference type="GO" id="GO:0005829">
    <property type="term" value="C:cytosol"/>
    <property type="evidence" value="ECO:0007669"/>
    <property type="project" value="TreeGrafter"/>
</dbReference>
<comment type="function">
    <text evidence="4">Catalyzes the transfer of the phosphoribosyl group of 5-phosphorylribose-1-pyrophosphate (PRPP) to anthranilate to yield N-(5'-phosphoribosyl)-anthranilate (PRA).</text>
</comment>
<comment type="catalytic activity">
    <reaction evidence="4">
        <text>N-(5-phospho-beta-D-ribosyl)anthranilate + diphosphate = 5-phospho-alpha-D-ribose 1-diphosphate + anthranilate</text>
        <dbReference type="Rhea" id="RHEA:11768"/>
        <dbReference type="ChEBI" id="CHEBI:16567"/>
        <dbReference type="ChEBI" id="CHEBI:18277"/>
        <dbReference type="ChEBI" id="CHEBI:33019"/>
        <dbReference type="ChEBI" id="CHEBI:58017"/>
        <dbReference type="EC" id="2.4.2.18"/>
    </reaction>
</comment>
<accession>A0A1N6SBW7</accession>
<dbReference type="Gene3D" id="3.40.1030.10">
    <property type="entry name" value="Nucleoside phosphorylase/phosphoribosyltransferase catalytic domain"/>
    <property type="match status" value="1"/>
</dbReference>
<proteinExistence type="inferred from homology"/>
<feature type="binding site" evidence="4">
    <location>
        <begin position="275"/>
        <end position="276"/>
    </location>
    <ligand>
        <name>5-phospho-alpha-D-ribose 1-diphosphate</name>
        <dbReference type="ChEBI" id="CHEBI:58017"/>
    </ligand>
</feature>
<dbReference type="CDD" id="cd01743">
    <property type="entry name" value="GATase1_Anthranilate_Synthase"/>
    <property type="match status" value="1"/>
</dbReference>